<feature type="domain" description="Peptidase M20 dimerisation" evidence="7">
    <location>
        <begin position="201"/>
        <end position="292"/>
    </location>
</feature>
<dbReference type="EMBL" id="RZGX01000029">
    <property type="protein sequence ID" value="RUR19398.1"/>
    <property type="molecule type" value="Genomic_DNA"/>
</dbReference>
<dbReference type="Pfam" id="PF01546">
    <property type="entry name" value="Peptidase_M20"/>
    <property type="match status" value="1"/>
</dbReference>
<dbReference type="InterPro" id="IPR017150">
    <property type="entry name" value="Pept_M20_glutamate_carboxypep"/>
</dbReference>
<evidence type="ECO:0000313" key="8">
    <source>
        <dbReference type="EMBL" id="PWY54505.1"/>
    </source>
</evidence>
<dbReference type="InterPro" id="IPR050072">
    <property type="entry name" value="Peptidase_M20A"/>
</dbReference>
<evidence type="ECO:0000313" key="9">
    <source>
        <dbReference type="EMBL" id="RUR19398.1"/>
    </source>
</evidence>
<keyword evidence="11" id="KW-1185">Reference proteome</keyword>
<accession>A0A317TZX1</accession>
<dbReference type="SUPFAM" id="SSF55031">
    <property type="entry name" value="Bacterial exopeptidase dimerisation domain"/>
    <property type="match status" value="1"/>
</dbReference>
<proteinExistence type="predicted"/>
<dbReference type="InterPro" id="IPR002933">
    <property type="entry name" value="Peptidase_M20"/>
</dbReference>
<dbReference type="Proteomes" id="UP000247152">
    <property type="component" value="Unassembled WGS sequence"/>
</dbReference>
<dbReference type="GO" id="GO:0046872">
    <property type="term" value="F:metal ion binding"/>
    <property type="evidence" value="ECO:0007669"/>
    <property type="project" value="UniProtKB-KW"/>
</dbReference>
<dbReference type="NCBIfam" id="NF005602">
    <property type="entry name" value="PRK07338.1"/>
    <property type="match status" value="1"/>
</dbReference>
<dbReference type="Gene3D" id="3.30.70.360">
    <property type="match status" value="1"/>
</dbReference>
<evidence type="ECO:0000256" key="3">
    <source>
        <dbReference type="ARBA" id="ARBA00022801"/>
    </source>
</evidence>
<comment type="cofactor">
    <cofactor evidence="1">
        <name>Zn(2+)</name>
        <dbReference type="ChEBI" id="CHEBI:29105"/>
    </cofactor>
</comment>
<evidence type="ECO:0000259" key="7">
    <source>
        <dbReference type="Pfam" id="PF07687"/>
    </source>
</evidence>
<dbReference type="PROSITE" id="PS00758">
    <property type="entry name" value="ARGE_DAPE_CPG2_1"/>
    <property type="match status" value="1"/>
</dbReference>
<dbReference type="CDD" id="cd03885">
    <property type="entry name" value="M20_CPDG2"/>
    <property type="match status" value="1"/>
</dbReference>
<dbReference type="Proteomes" id="UP000287374">
    <property type="component" value="Unassembled WGS sequence"/>
</dbReference>
<dbReference type="PANTHER" id="PTHR43808">
    <property type="entry name" value="ACETYLORNITHINE DEACETYLASE"/>
    <property type="match status" value="1"/>
</dbReference>
<dbReference type="EMBL" id="QHJG01000032">
    <property type="protein sequence ID" value="PWY54505.1"/>
    <property type="molecule type" value="Genomic_DNA"/>
</dbReference>
<dbReference type="SUPFAM" id="SSF53187">
    <property type="entry name" value="Zn-dependent exopeptidases"/>
    <property type="match status" value="1"/>
</dbReference>
<dbReference type="AlphaFoldDB" id="A0A317TZX1"/>
<dbReference type="InterPro" id="IPR001261">
    <property type="entry name" value="ArgE/DapE_CS"/>
</dbReference>
<dbReference type="PANTHER" id="PTHR43808:SF9">
    <property type="entry name" value="BLL0789 PROTEIN"/>
    <property type="match status" value="1"/>
</dbReference>
<organism evidence="8 10">
    <name type="scientific">Legionella qingyii</name>
    <dbReference type="NCBI Taxonomy" id="2184757"/>
    <lineage>
        <taxon>Bacteria</taxon>
        <taxon>Pseudomonadati</taxon>
        <taxon>Pseudomonadota</taxon>
        <taxon>Gammaproteobacteria</taxon>
        <taxon>Legionellales</taxon>
        <taxon>Legionellaceae</taxon>
        <taxon>Legionella</taxon>
    </lineage>
</organism>
<keyword evidence="5" id="KW-0170">Cobalt</keyword>
<evidence type="ECO:0000313" key="10">
    <source>
        <dbReference type="Proteomes" id="UP000247152"/>
    </source>
</evidence>
<dbReference type="InterPro" id="IPR036264">
    <property type="entry name" value="Bact_exopeptidase_dim_dom"/>
</dbReference>
<feature type="active site" evidence="6">
    <location>
        <position position="102"/>
    </location>
</feature>
<gene>
    <name evidence="8" type="ORF">DGG96_16600</name>
    <name evidence="9" type="ORF">ELY20_15800</name>
</gene>
<dbReference type="RefSeq" id="WP_110143675.1">
    <property type="nucleotide sequence ID" value="NZ_QHJG01000032.1"/>
</dbReference>
<sequence length="411" mass="44664">MIKSYNKLINIIKNNQEMMVKQLHQFCEINSGTTNLVGLAHMANLLHTVYKPIADTIYTKKHPPLSIIDMSGNTSLQTCGDVLFIRKRPHLKRRVLLCGHMDTVYAADNPFQKLTYINDNCINGPGVTDMKGGLVVMLHALSAFELNECASELGWDVLINADEEIGSPASSVLLDELASNYQAALVYEPAMTANGTLAKNRKGSGKITLIATGKAAHAGRDFADGRNAICYLAEAICAVHSLNGKRNGVTINVGKIAGGLALNVVPDKAVAQLDIRISLPEDEFWVRTELDHIICQLKRPDYSLSVHGIFGRPVKRVCSGTERLFHRIQYLGQELGLSIDWKDSGGCCDGNNLARHGLPVLDTLGVRGGNIHSADEYILLDSLSERAALSALLLLDLAQGGLEDLKNDAIS</sequence>
<feature type="active site" description="Proton acceptor" evidence="6">
    <location>
        <position position="163"/>
    </location>
</feature>
<dbReference type="InterPro" id="IPR011650">
    <property type="entry name" value="Peptidase_M20_dimer"/>
</dbReference>
<dbReference type="GO" id="GO:0016787">
    <property type="term" value="F:hydrolase activity"/>
    <property type="evidence" value="ECO:0007669"/>
    <property type="project" value="UniProtKB-KW"/>
</dbReference>
<dbReference type="Gene3D" id="3.40.630.10">
    <property type="entry name" value="Zn peptidases"/>
    <property type="match status" value="1"/>
</dbReference>
<evidence type="ECO:0000256" key="6">
    <source>
        <dbReference type="PIRSR" id="PIRSR037238-1"/>
    </source>
</evidence>
<keyword evidence="2" id="KW-0479">Metal-binding</keyword>
<protein>
    <submittedName>
        <fullName evidence="9">Hydrolase</fullName>
    </submittedName>
</protein>
<comment type="caution">
    <text evidence="8">The sequence shown here is derived from an EMBL/GenBank/DDBJ whole genome shotgun (WGS) entry which is preliminary data.</text>
</comment>
<evidence type="ECO:0000256" key="2">
    <source>
        <dbReference type="ARBA" id="ARBA00022723"/>
    </source>
</evidence>
<dbReference type="PIRSF" id="PIRSF037238">
    <property type="entry name" value="Carboxypeptidase_G2"/>
    <property type="match status" value="1"/>
</dbReference>
<evidence type="ECO:0000256" key="1">
    <source>
        <dbReference type="ARBA" id="ARBA00001947"/>
    </source>
</evidence>
<keyword evidence="4" id="KW-0862">Zinc</keyword>
<keyword evidence="3 9" id="KW-0378">Hydrolase</keyword>
<dbReference type="OrthoDB" id="9776600at2"/>
<reference evidence="9 11" key="2">
    <citation type="submission" date="2018-12" db="EMBL/GenBank/DDBJ databases">
        <title>Legionella sp,whole genome shotgun sequence.</title>
        <authorList>
            <person name="Wu H."/>
        </authorList>
    </citation>
    <scope>NUCLEOTIDE SEQUENCE [LARGE SCALE GENOMIC DNA]</scope>
    <source>
        <strain evidence="9">Km489</strain>
        <strain evidence="11">km489</strain>
    </source>
</reference>
<evidence type="ECO:0000256" key="5">
    <source>
        <dbReference type="ARBA" id="ARBA00023285"/>
    </source>
</evidence>
<evidence type="ECO:0000313" key="11">
    <source>
        <dbReference type="Proteomes" id="UP000287374"/>
    </source>
</evidence>
<reference evidence="8 10" key="1">
    <citation type="submission" date="2018-05" db="EMBL/GenBank/DDBJ databases">
        <title>Legionella qingyii sp.nov., whole genome shotgun sequence.</title>
        <authorList>
            <person name="Wu H."/>
            <person name="Zhu Q."/>
            <person name="Hu C."/>
        </authorList>
    </citation>
    <scope>NUCLEOTIDE SEQUENCE [LARGE SCALE GENOMIC DNA]</scope>
    <source>
        <strain evidence="8 10">HEB18</strain>
    </source>
</reference>
<dbReference type="Pfam" id="PF07687">
    <property type="entry name" value="M20_dimer"/>
    <property type="match status" value="1"/>
</dbReference>
<name>A0A317TZX1_9GAMM</name>
<evidence type="ECO:0000256" key="4">
    <source>
        <dbReference type="ARBA" id="ARBA00022833"/>
    </source>
</evidence>